<reference evidence="3 4" key="1">
    <citation type="submission" date="2023-09" db="EMBL/GenBank/DDBJ databases">
        <authorList>
            <person name="Rey-Velasco X."/>
        </authorList>
    </citation>
    <scope>NUCLEOTIDE SEQUENCE [LARGE SCALE GENOMIC DNA]</scope>
    <source>
        <strain evidence="3 4">P050</strain>
    </source>
</reference>
<dbReference type="InterPro" id="IPR053147">
    <property type="entry name" value="Hsp_HslJ-like"/>
</dbReference>
<proteinExistence type="predicted"/>
<dbReference type="Proteomes" id="UP001252186">
    <property type="component" value="Unassembled WGS sequence"/>
</dbReference>
<dbReference type="PROSITE" id="PS51257">
    <property type="entry name" value="PROKAR_LIPOPROTEIN"/>
    <property type="match status" value="1"/>
</dbReference>
<organism evidence="3 4">
    <name type="scientific">Urechidicola vernalis</name>
    <dbReference type="NCBI Taxonomy" id="3075600"/>
    <lineage>
        <taxon>Bacteria</taxon>
        <taxon>Pseudomonadati</taxon>
        <taxon>Bacteroidota</taxon>
        <taxon>Flavobacteriia</taxon>
        <taxon>Flavobacteriales</taxon>
        <taxon>Flavobacteriaceae</taxon>
        <taxon>Urechidicola</taxon>
    </lineage>
</organism>
<protein>
    <submittedName>
        <fullName evidence="3">DUF4377 domain-containing protein</fullName>
    </submittedName>
</protein>
<dbReference type="EMBL" id="JAVRHV010000006">
    <property type="protein sequence ID" value="MDT0553859.1"/>
    <property type="molecule type" value="Genomic_DNA"/>
</dbReference>
<dbReference type="Gene3D" id="2.40.128.270">
    <property type="match status" value="1"/>
</dbReference>
<dbReference type="InterPro" id="IPR025485">
    <property type="entry name" value="DUF4377"/>
</dbReference>
<sequence>MKLLVSVISLIILQSCQPKIEKDELIVWINSAKVECSGVGKMTCLQIQKNVELDLTQDWEFFYSNIEGFEYQPGYFYKLKVKTEKIENPPADGSSIKYTLVKALEKKEDLRYTIHDIYALTNINGKNVSSENVEQTPTLEINVSKMEILGTNGCNNFGGSISKLEGDKIEFGQLRETLKMCEHMDVSSLYSKELGNVRSFKKEHGALVFYNSENKIILSFKKVD</sequence>
<feature type="domain" description="DUF4377" evidence="2">
    <location>
        <begin position="28"/>
        <end position="106"/>
    </location>
</feature>
<evidence type="ECO:0000313" key="4">
    <source>
        <dbReference type="Proteomes" id="UP001252186"/>
    </source>
</evidence>
<dbReference type="PANTHER" id="PTHR35535">
    <property type="entry name" value="HEAT SHOCK PROTEIN HSLJ"/>
    <property type="match status" value="1"/>
</dbReference>
<accession>A0ABU2Y878</accession>
<name>A0ABU2Y878_9FLAO</name>
<comment type="caution">
    <text evidence="3">The sequence shown here is derived from an EMBL/GenBank/DDBJ whole genome shotgun (WGS) entry which is preliminary data.</text>
</comment>
<dbReference type="RefSeq" id="WP_311593945.1">
    <property type="nucleotide sequence ID" value="NZ_JAVRHV010000006.1"/>
</dbReference>
<dbReference type="InterPro" id="IPR038670">
    <property type="entry name" value="HslJ-like_sf"/>
</dbReference>
<dbReference type="InterPro" id="IPR005184">
    <property type="entry name" value="DUF306_Meta_HslJ"/>
</dbReference>
<dbReference type="PANTHER" id="PTHR35535:SF2">
    <property type="entry name" value="DUF306 DOMAIN-CONTAINING PROTEIN"/>
    <property type="match status" value="1"/>
</dbReference>
<evidence type="ECO:0000259" key="1">
    <source>
        <dbReference type="Pfam" id="PF03724"/>
    </source>
</evidence>
<keyword evidence="4" id="KW-1185">Reference proteome</keyword>
<dbReference type="Pfam" id="PF03724">
    <property type="entry name" value="META"/>
    <property type="match status" value="1"/>
</dbReference>
<evidence type="ECO:0000313" key="3">
    <source>
        <dbReference type="EMBL" id="MDT0553859.1"/>
    </source>
</evidence>
<dbReference type="Pfam" id="PF14302">
    <property type="entry name" value="DUF4377"/>
    <property type="match status" value="1"/>
</dbReference>
<evidence type="ECO:0000259" key="2">
    <source>
        <dbReference type="Pfam" id="PF14302"/>
    </source>
</evidence>
<gene>
    <name evidence="3" type="ORF">RM519_11425</name>
</gene>
<feature type="domain" description="DUF306" evidence="1">
    <location>
        <begin position="116"/>
        <end position="220"/>
    </location>
</feature>